<evidence type="ECO:0008006" key="4">
    <source>
        <dbReference type="Google" id="ProtNLM"/>
    </source>
</evidence>
<organism evidence="2 3">
    <name type="scientific">Laccaria amethystina LaAM-08-1</name>
    <dbReference type="NCBI Taxonomy" id="1095629"/>
    <lineage>
        <taxon>Eukaryota</taxon>
        <taxon>Fungi</taxon>
        <taxon>Dikarya</taxon>
        <taxon>Basidiomycota</taxon>
        <taxon>Agaricomycotina</taxon>
        <taxon>Agaricomycetes</taxon>
        <taxon>Agaricomycetidae</taxon>
        <taxon>Agaricales</taxon>
        <taxon>Agaricineae</taxon>
        <taxon>Hydnangiaceae</taxon>
        <taxon>Laccaria</taxon>
    </lineage>
</organism>
<reference evidence="2 3" key="1">
    <citation type="submission" date="2014-04" db="EMBL/GenBank/DDBJ databases">
        <authorList>
            <consortium name="DOE Joint Genome Institute"/>
            <person name="Kuo A."/>
            <person name="Kohler A."/>
            <person name="Nagy L.G."/>
            <person name="Floudas D."/>
            <person name="Copeland A."/>
            <person name="Barry K.W."/>
            <person name="Cichocki N."/>
            <person name="Veneault-Fourrey C."/>
            <person name="LaButti K."/>
            <person name="Lindquist E.A."/>
            <person name="Lipzen A."/>
            <person name="Lundell T."/>
            <person name="Morin E."/>
            <person name="Murat C."/>
            <person name="Sun H."/>
            <person name="Tunlid A."/>
            <person name="Henrissat B."/>
            <person name="Grigoriev I.V."/>
            <person name="Hibbett D.S."/>
            <person name="Martin F."/>
            <person name="Nordberg H.P."/>
            <person name="Cantor M.N."/>
            <person name="Hua S.X."/>
        </authorList>
    </citation>
    <scope>NUCLEOTIDE SEQUENCE [LARGE SCALE GENOMIC DNA]</scope>
    <source>
        <strain evidence="2 3">LaAM-08-1</strain>
    </source>
</reference>
<dbReference type="Proteomes" id="UP000054477">
    <property type="component" value="Unassembled WGS sequence"/>
</dbReference>
<dbReference type="EMBL" id="KN839476">
    <property type="protein sequence ID" value="KIJ89721.1"/>
    <property type="molecule type" value="Genomic_DNA"/>
</dbReference>
<keyword evidence="3" id="KW-1185">Reference proteome</keyword>
<reference evidence="3" key="2">
    <citation type="submission" date="2015-01" db="EMBL/GenBank/DDBJ databases">
        <title>Evolutionary Origins and Diversification of the Mycorrhizal Mutualists.</title>
        <authorList>
            <consortium name="DOE Joint Genome Institute"/>
            <consortium name="Mycorrhizal Genomics Consortium"/>
            <person name="Kohler A."/>
            <person name="Kuo A."/>
            <person name="Nagy L.G."/>
            <person name="Floudas D."/>
            <person name="Copeland A."/>
            <person name="Barry K.W."/>
            <person name="Cichocki N."/>
            <person name="Veneault-Fourrey C."/>
            <person name="LaButti K."/>
            <person name="Lindquist E.A."/>
            <person name="Lipzen A."/>
            <person name="Lundell T."/>
            <person name="Morin E."/>
            <person name="Murat C."/>
            <person name="Riley R."/>
            <person name="Ohm R."/>
            <person name="Sun H."/>
            <person name="Tunlid A."/>
            <person name="Henrissat B."/>
            <person name="Grigoriev I.V."/>
            <person name="Hibbett D.S."/>
            <person name="Martin F."/>
        </authorList>
    </citation>
    <scope>NUCLEOTIDE SEQUENCE [LARGE SCALE GENOMIC DNA]</scope>
    <source>
        <strain evidence="3">LaAM-08-1</strain>
    </source>
</reference>
<dbReference type="OrthoDB" id="3269005at2759"/>
<evidence type="ECO:0000313" key="3">
    <source>
        <dbReference type="Proteomes" id="UP000054477"/>
    </source>
</evidence>
<dbReference type="HOGENOM" id="CLU_1454649_0_0_1"/>
<feature type="compositionally biased region" description="Low complexity" evidence="1">
    <location>
        <begin position="34"/>
        <end position="45"/>
    </location>
</feature>
<gene>
    <name evidence="2" type="ORF">K443DRAFT_15843</name>
</gene>
<proteinExistence type="predicted"/>
<feature type="region of interest" description="Disordered" evidence="1">
    <location>
        <begin position="23"/>
        <end position="99"/>
    </location>
</feature>
<accession>A0A0C9WWM1</accession>
<sequence length="186" mass="20120">MASSPPPTPCKILAAKLLLEKAKSEKSKSKKVGKPASKAKAPIAAELDADKENKGDPDDDNDAHGISQPPQTPLPSSQTPAPDPPKSVPQKQKSIMDHMKDLSEGCLESVCVKAEGKHQRVQLKEENALAIEKLKWQAKQDLLHEHNLKAQCQREHELRVLDKQILLVQLQAGHSSLPGASASTSS</sequence>
<dbReference type="AlphaFoldDB" id="A0A0C9WWM1"/>
<protein>
    <recommendedName>
        <fullName evidence="4">No apical meristem-associated C-terminal domain-containing protein</fullName>
    </recommendedName>
</protein>
<evidence type="ECO:0000313" key="2">
    <source>
        <dbReference type="EMBL" id="KIJ89721.1"/>
    </source>
</evidence>
<name>A0A0C9WWM1_9AGAR</name>
<evidence type="ECO:0000256" key="1">
    <source>
        <dbReference type="SAM" id="MobiDB-lite"/>
    </source>
</evidence>